<comment type="caution">
    <text evidence="2">The sequence shown here is derived from an EMBL/GenBank/DDBJ whole genome shotgun (WGS) entry which is preliminary data.</text>
</comment>
<proteinExistence type="predicted"/>
<gene>
    <name evidence="2" type="ORF">HDF14_002754</name>
</gene>
<dbReference type="SUPFAM" id="SSF53697">
    <property type="entry name" value="SIS domain"/>
    <property type="match status" value="1"/>
</dbReference>
<evidence type="ECO:0000313" key="2">
    <source>
        <dbReference type="EMBL" id="MBB5329138.1"/>
    </source>
</evidence>
<dbReference type="EC" id="5.-.-.-" evidence="2"/>
<dbReference type="AlphaFoldDB" id="A0A9X0U4A9"/>
<feature type="domain" description="SIS" evidence="1">
    <location>
        <begin position="202"/>
        <end position="349"/>
    </location>
</feature>
<dbReference type="EMBL" id="JACHEB010000005">
    <property type="protein sequence ID" value="MBB5329138.1"/>
    <property type="molecule type" value="Genomic_DNA"/>
</dbReference>
<dbReference type="PROSITE" id="PS51464">
    <property type="entry name" value="SIS"/>
    <property type="match status" value="1"/>
</dbReference>
<dbReference type="Gene3D" id="3.40.50.10490">
    <property type="entry name" value="Glucose-6-phosphate isomerase like protein, domain 1"/>
    <property type="match status" value="2"/>
</dbReference>
<evidence type="ECO:0000313" key="3">
    <source>
        <dbReference type="Proteomes" id="UP000535182"/>
    </source>
</evidence>
<sequence length="372" mass="40109">MAELSSVHVESNTHGTPIYTLPEILRQPLLWPTTLERVLLASEKLQLPAKLCNAGILVTGAGTSAYAASAVAAAWHNASAIPTTDFLLDSDRHLANVGAVISLARSGNSPESVAVVERIRAMRPDVLQFAIVCNEDGALSYSGLDGLIVLDPRTNDQSLVMTSAFSNLVLAGLALAQPDSVPAAVEAFSKRAAALLPEIDRVCRLVADRVQDRIVMLSSPPLLGWGREAGLKTLEMTAGAFPVVSETYLGLRHGPMSFVKRDTLVMCLLSSDPVRRRYEVDLIRELRTKKIGYLVGIVDPRDGGDLFDEVIPSIAPEANDDLRTPFEILGPQLLGYYLSLRIGLNPDNPSPDGVINRVVQGVNIYHEASSTR</sequence>
<name>A0A9X0U4A9_9BACT</name>
<evidence type="ECO:0000259" key="1">
    <source>
        <dbReference type="PROSITE" id="PS51464"/>
    </source>
</evidence>
<dbReference type="GO" id="GO:0097367">
    <property type="term" value="F:carbohydrate derivative binding"/>
    <property type="evidence" value="ECO:0007669"/>
    <property type="project" value="InterPro"/>
</dbReference>
<keyword evidence="3" id="KW-1185">Reference proteome</keyword>
<organism evidence="2 3">
    <name type="scientific">Tunturiibacter gelidiferens</name>
    <dbReference type="NCBI Taxonomy" id="3069689"/>
    <lineage>
        <taxon>Bacteria</taxon>
        <taxon>Pseudomonadati</taxon>
        <taxon>Acidobacteriota</taxon>
        <taxon>Terriglobia</taxon>
        <taxon>Terriglobales</taxon>
        <taxon>Acidobacteriaceae</taxon>
        <taxon>Tunturiibacter</taxon>
    </lineage>
</organism>
<dbReference type="RefSeq" id="WP_183977324.1">
    <property type="nucleotide sequence ID" value="NZ_JACHEB010000005.1"/>
</dbReference>
<dbReference type="Proteomes" id="UP000535182">
    <property type="component" value="Unassembled WGS sequence"/>
</dbReference>
<reference evidence="2 3" key="1">
    <citation type="submission" date="2020-08" db="EMBL/GenBank/DDBJ databases">
        <title>Genomic Encyclopedia of Type Strains, Phase IV (KMG-V): Genome sequencing to study the core and pangenomes of soil and plant-associated prokaryotes.</title>
        <authorList>
            <person name="Whitman W."/>
        </authorList>
    </citation>
    <scope>NUCLEOTIDE SEQUENCE [LARGE SCALE GENOMIC DNA]</scope>
    <source>
        <strain evidence="2 3">X5P2</strain>
    </source>
</reference>
<protein>
    <submittedName>
        <fullName evidence="2">Tagatose-6-phosphate ketose/aldose isomerase</fullName>
        <ecNumber evidence="2">5.-.-.-</ecNumber>
    </submittedName>
</protein>
<dbReference type="GO" id="GO:0016853">
    <property type="term" value="F:isomerase activity"/>
    <property type="evidence" value="ECO:0007669"/>
    <property type="project" value="UniProtKB-KW"/>
</dbReference>
<dbReference type="InterPro" id="IPR046348">
    <property type="entry name" value="SIS_dom_sf"/>
</dbReference>
<dbReference type="InterPro" id="IPR001347">
    <property type="entry name" value="SIS_dom"/>
</dbReference>
<keyword evidence="2" id="KW-0413">Isomerase</keyword>
<accession>A0A9X0U4A9</accession>
<dbReference type="GO" id="GO:1901135">
    <property type="term" value="P:carbohydrate derivative metabolic process"/>
    <property type="evidence" value="ECO:0007669"/>
    <property type="project" value="InterPro"/>
</dbReference>